<name>A0ABQ6GL13_9BACL</name>
<gene>
    <name evidence="2" type="ORF">MU1_57770</name>
</gene>
<dbReference type="Proteomes" id="UP001157114">
    <property type="component" value="Unassembled WGS sequence"/>
</dbReference>
<reference evidence="2 3" key="1">
    <citation type="submission" date="2023-03" db="EMBL/GenBank/DDBJ databases">
        <title>Draft genome sequence of the bacteria which degrade cell wall of Tricholomamatutake.</title>
        <authorList>
            <person name="Konishi Y."/>
            <person name="Fukuta Y."/>
            <person name="Shirasaka N."/>
        </authorList>
    </citation>
    <scope>NUCLEOTIDE SEQUENCE [LARGE SCALE GENOMIC DNA]</scope>
    <source>
        <strain evidence="3">mu1</strain>
    </source>
</reference>
<dbReference type="InterPro" id="IPR009492">
    <property type="entry name" value="TniQ"/>
</dbReference>
<sequence>MVNDSLTIRPVPASGECLTSFLMRVASLNRCQLKDLWGDIHIGSIHGKRNNLMHKLDVNNSLTSFDNLSKLLKNNVTSNELSQLTFNSVFLKFYNEPHDNVERANVMIRPYINMKHRRVCPLCLEEKGYCKLIWQVNDISVCTEHHVKLIDSCKFCETKILYSDPILDTLTCNNPACKRLISDGATFINDKYFLEEQYFHIENWENLLNYEFILTRNYNDLDLERSLALKLLFVAQNQEATYRRSHVLGLSTNIVKSLISFIRSGRATKKVTLELVFNQINRLKISLEDFQKIDVPESYVSSVKIEEKLIVPQACKTPWCPTFNSPNFTMEAMYNRIEPRKKGKRYPYYFVCKECFLRYGYDPNSGEWQEIDGKIDLLSCIREFAQQGFTRCEIIKCIGLSIFQMSEYFGYLAFHNLLPDSIATKYTVQKIPDGLVNYFEALNYDLRTSPEDKYIKARNLFGWTLIQYSYYIAQKEVQLFYFHKKSTLKKPLRKFENLAKDLESVLTNMKKLDIKINFPSVAKALSCSESTLNVHGLSDIINCAKEEQNAIRLYREKEALRSKIEQYFKLTDNQTIKLGNVYKYLDRNRDYLVEKFPDLNKQLVDRVKQQNNRGRLDILTERTKDIRKVINELSQKRRSLNPSLVAKGLGIQYIHVSGYRSLKAQIIREIEEYYKQLLS</sequence>
<evidence type="ECO:0000259" key="1">
    <source>
        <dbReference type="Pfam" id="PF06527"/>
    </source>
</evidence>
<dbReference type="Pfam" id="PF06527">
    <property type="entry name" value="TniQ"/>
    <property type="match status" value="1"/>
</dbReference>
<organism evidence="2 3">
    <name type="scientific">Paenibacillus glycanilyticus</name>
    <dbReference type="NCBI Taxonomy" id="126569"/>
    <lineage>
        <taxon>Bacteria</taxon>
        <taxon>Bacillati</taxon>
        <taxon>Bacillota</taxon>
        <taxon>Bacilli</taxon>
        <taxon>Bacillales</taxon>
        <taxon>Paenibacillaceae</taxon>
        <taxon>Paenibacillus</taxon>
    </lineage>
</organism>
<evidence type="ECO:0000313" key="2">
    <source>
        <dbReference type="EMBL" id="GLX71427.1"/>
    </source>
</evidence>
<protein>
    <recommendedName>
        <fullName evidence="1">TniQ domain-containing protein</fullName>
    </recommendedName>
</protein>
<dbReference type="RefSeq" id="WP_284242232.1">
    <property type="nucleotide sequence ID" value="NZ_BSSQ01000033.1"/>
</dbReference>
<dbReference type="EMBL" id="BSSQ01000033">
    <property type="protein sequence ID" value="GLX71427.1"/>
    <property type="molecule type" value="Genomic_DNA"/>
</dbReference>
<proteinExistence type="predicted"/>
<feature type="domain" description="TniQ" evidence="1">
    <location>
        <begin position="8"/>
        <end position="149"/>
    </location>
</feature>
<keyword evidence="3" id="KW-1185">Reference proteome</keyword>
<comment type="caution">
    <text evidence="2">The sequence shown here is derived from an EMBL/GenBank/DDBJ whole genome shotgun (WGS) entry which is preliminary data.</text>
</comment>
<evidence type="ECO:0000313" key="3">
    <source>
        <dbReference type="Proteomes" id="UP001157114"/>
    </source>
</evidence>
<accession>A0ABQ6GL13</accession>